<evidence type="ECO:0000313" key="7">
    <source>
        <dbReference type="EMBL" id="MCQ1528460.1"/>
    </source>
</evidence>
<dbReference type="InterPro" id="IPR019307">
    <property type="entry name" value="RNA-bd_AU-1/RNase_E/G"/>
</dbReference>
<dbReference type="Proteomes" id="UP001651880">
    <property type="component" value="Unassembled WGS sequence"/>
</dbReference>
<accession>A0ABT1NB19</accession>
<reference evidence="7 8" key="1">
    <citation type="submission" date="2021-10" db="EMBL/GenBank/DDBJ databases">
        <title>Lutispora strain m25 sp. nov., a thermophilic, non-spore-forming bacterium isolated from a lab-scale methanogenic bioreactor digesting anaerobic sludge.</title>
        <authorList>
            <person name="El Houari A."/>
            <person name="Mcdonald J."/>
        </authorList>
    </citation>
    <scope>NUCLEOTIDE SEQUENCE [LARGE SCALE GENOMIC DNA]</scope>
    <source>
        <strain evidence="8">m25</strain>
    </source>
</reference>
<evidence type="ECO:0000256" key="4">
    <source>
        <dbReference type="ARBA" id="ARBA00022842"/>
    </source>
</evidence>
<dbReference type="SUPFAM" id="SSF50249">
    <property type="entry name" value="Nucleic acid-binding proteins"/>
    <property type="match status" value="1"/>
</dbReference>
<comment type="cofactor">
    <cofactor evidence="1">
        <name>Mg(2+)</name>
        <dbReference type="ChEBI" id="CHEBI:18420"/>
    </cofactor>
</comment>
<name>A0ABT1NB19_9FIRM</name>
<keyword evidence="5" id="KW-0694">RNA-binding</keyword>
<evidence type="ECO:0000256" key="1">
    <source>
        <dbReference type="ARBA" id="ARBA00001946"/>
    </source>
</evidence>
<keyword evidence="3" id="KW-0378">Hydrolase</keyword>
<dbReference type="CDD" id="cd04453">
    <property type="entry name" value="S1_RNase_E"/>
    <property type="match status" value="1"/>
</dbReference>
<keyword evidence="8" id="KW-1185">Reference proteome</keyword>
<dbReference type="InterPro" id="IPR003029">
    <property type="entry name" value="S1_domain"/>
</dbReference>
<dbReference type="Gene3D" id="2.40.50.140">
    <property type="entry name" value="Nucleic acid-binding proteins"/>
    <property type="match status" value="1"/>
</dbReference>
<dbReference type="RefSeq" id="WP_255225942.1">
    <property type="nucleotide sequence ID" value="NZ_JAJEKE010000001.1"/>
</dbReference>
<evidence type="ECO:0000259" key="6">
    <source>
        <dbReference type="PROSITE" id="PS50126"/>
    </source>
</evidence>
<proteinExistence type="predicted"/>
<dbReference type="Gene3D" id="3.40.1260.20">
    <property type="entry name" value="Ribonuclease E, catalytic domain"/>
    <property type="match status" value="1"/>
</dbReference>
<evidence type="ECO:0000256" key="2">
    <source>
        <dbReference type="ARBA" id="ARBA00022723"/>
    </source>
</evidence>
<protein>
    <submittedName>
        <fullName evidence="7">Rne/Rng family ribonuclease</fullName>
    </submittedName>
</protein>
<evidence type="ECO:0000313" key="8">
    <source>
        <dbReference type="Proteomes" id="UP001651880"/>
    </source>
</evidence>
<dbReference type="NCBIfam" id="TIGR00757">
    <property type="entry name" value="RNaseEG"/>
    <property type="match status" value="1"/>
</dbReference>
<evidence type="ECO:0000256" key="5">
    <source>
        <dbReference type="ARBA" id="ARBA00022884"/>
    </source>
</evidence>
<dbReference type="PROSITE" id="PS50126">
    <property type="entry name" value="S1"/>
    <property type="match status" value="1"/>
</dbReference>
<dbReference type="InterPro" id="IPR012340">
    <property type="entry name" value="NA-bd_OB-fold"/>
</dbReference>
<sequence>MAINIKEIIVDISFGQTRAALLEDHELAEIYMEGQEGQSIVGNIYKGLVENVLPGMGAAFVDIGTGKNAFLYVKDVLPNLFNIDGEALAEQDKIKEYEIGDYLKPGQELLVQIAKDPIDSKGARATTHITLPGRFGVLMPTVDYIGISRRIENESERSRLKELAARAKPEGMGVIVRTAGEGCRLSDLESDMEFLTRLWEDIKQKTMKTSAPKIIHKDMSLFFRIVRDMFTKDIDKLIINNKEYYEKALEIISMTSPALKPRIEYFSRYYEIFDYYDIEEKLEKLISKKVWLKCGGYIVIDQTEALTVIDVNTGKYVGSKDLTDTVLKTNIEAAKEIAKQLRLRDIGGIIIIDFIDMNDSNHEDMVLEVLRNALKKDKSRSNVLGITNLGLVEMTRKKVVQPKTNIMQSACPHCLGTGKVLSKQTIFKKIETEISRILFNKSYRKVEILAAPELAEEFNNAYSEEIEALCRKHDKSIRIIPDSSIPENEFKIIK</sequence>
<dbReference type="Pfam" id="PF10150">
    <property type="entry name" value="RNase_E_G"/>
    <property type="match status" value="1"/>
</dbReference>
<dbReference type="PANTHER" id="PTHR30001">
    <property type="entry name" value="RIBONUCLEASE"/>
    <property type="match status" value="1"/>
</dbReference>
<organism evidence="7 8">
    <name type="scientific">Lutispora saccharofermentans</name>
    <dbReference type="NCBI Taxonomy" id="3024236"/>
    <lineage>
        <taxon>Bacteria</taxon>
        <taxon>Bacillati</taxon>
        <taxon>Bacillota</taxon>
        <taxon>Clostridia</taxon>
        <taxon>Lutisporales</taxon>
        <taxon>Lutisporaceae</taxon>
        <taxon>Lutispora</taxon>
    </lineage>
</organism>
<feature type="domain" description="S1 motif" evidence="6">
    <location>
        <begin position="42"/>
        <end position="134"/>
    </location>
</feature>
<dbReference type="SMART" id="SM00316">
    <property type="entry name" value="S1"/>
    <property type="match status" value="1"/>
</dbReference>
<dbReference type="EMBL" id="JAJEKE010000001">
    <property type="protein sequence ID" value="MCQ1528460.1"/>
    <property type="molecule type" value="Genomic_DNA"/>
</dbReference>
<evidence type="ECO:0000256" key="3">
    <source>
        <dbReference type="ARBA" id="ARBA00022801"/>
    </source>
</evidence>
<gene>
    <name evidence="7" type="ORF">LJD61_02705</name>
</gene>
<dbReference type="PANTHER" id="PTHR30001:SF0">
    <property type="entry name" value="RIBONUCLEASE G"/>
    <property type="match status" value="1"/>
</dbReference>
<dbReference type="InterPro" id="IPR004659">
    <property type="entry name" value="RNase_E/G"/>
</dbReference>
<keyword evidence="4" id="KW-0460">Magnesium</keyword>
<keyword evidence="2" id="KW-0479">Metal-binding</keyword>
<comment type="caution">
    <text evidence="7">The sequence shown here is derived from an EMBL/GenBank/DDBJ whole genome shotgun (WGS) entry which is preliminary data.</text>
</comment>